<dbReference type="InterPro" id="IPR007278">
    <property type="entry name" value="DUF397"/>
</dbReference>
<name>A0ABU2KS97_9ACTN</name>
<dbReference type="EMBL" id="JAVREK010000006">
    <property type="protein sequence ID" value="MDT0302155.1"/>
    <property type="molecule type" value="Genomic_DNA"/>
</dbReference>
<accession>A0ABU2KS97</accession>
<organism evidence="2 3">
    <name type="scientific">Streptomonospora wellingtoniae</name>
    <dbReference type="NCBI Taxonomy" id="3075544"/>
    <lineage>
        <taxon>Bacteria</taxon>
        <taxon>Bacillati</taxon>
        <taxon>Actinomycetota</taxon>
        <taxon>Actinomycetes</taxon>
        <taxon>Streptosporangiales</taxon>
        <taxon>Nocardiopsidaceae</taxon>
        <taxon>Streptomonospora</taxon>
    </lineage>
</organism>
<dbReference type="Pfam" id="PF04149">
    <property type="entry name" value="DUF397"/>
    <property type="match status" value="1"/>
</dbReference>
<keyword evidence="3" id="KW-1185">Reference proteome</keyword>
<proteinExistence type="predicted"/>
<dbReference type="RefSeq" id="WP_311544638.1">
    <property type="nucleotide sequence ID" value="NZ_JAVREK010000006.1"/>
</dbReference>
<protein>
    <submittedName>
        <fullName evidence="2">DUF397 domain-containing protein</fullName>
    </submittedName>
</protein>
<dbReference type="Proteomes" id="UP001183226">
    <property type="component" value="Unassembled WGS sequence"/>
</dbReference>
<evidence type="ECO:0000313" key="2">
    <source>
        <dbReference type="EMBL" id="MDT0302155.1"/>
    </source>
</evidence>
<gene>
    <name evidence="2" type="ORF">RM446_08530</name>
</gene>
<evidence type="ECO:0000313" key="3">
    <source>
        <dbReference type="Proteomes" id="UP001183226"/>
    </source>
</evidence>
<comment type="caution">
    <text evidence="2">The sequence shown here is derived from an EMBL/GenBank/DDBJ whole genome shotgun (WGS) entry which is preliminary data.</text>
</comment>
<evidence type="ECO:0000259" key="1">
    <source>
        <dbReference type="Pfam" id="PF04149"/>
    </source>
</evidence>
<sequence>MSVIPGTWRKSSYSNSTGGDCVEVANTDDHGAAVRDTKNPNLAVLALPSDAWATFLVAVKSAKL</sequence>
<feature type="domain" description="DUF397" evidence="1">
    <location>
        <begin position="7"/>
        <end position="60"/>
    </location>
</feature>
<reference evidence="3" key="1">
    <citation type="submission" date="2023-07" db="EMBL/GenBank/DDBJ databases">
        <title>30 novel species of actinomycetes from the DSMZ collection.</title>
        <authorList>
            <person name="Nouioui I."/>
        </authorList>
    </citation>
    <scope>NUCLEOTIDE SEQUENCE [LARGE SCALE GENOMIC DNA]</scope>
    <source>
        <strain evidence="3">DSM 45055</strain>
    </source>
</reference>